<dbReference type="CDD" id="cd00180">
    <property type="entry name" value="PKc"/>
    <property type="match status" value="1"/>
</dbReference>
<feature type="domain" description="Protein kinase" evidence="1">
    <location>
        <begin position="279"/>
        <end position="556"/>
    </location>
</feature>
<evidence type="ECO:0000259" key="1">
    <source>
        <dbReference type="PROSITE" id="PS50011"/>
    </source>
</evidence>
<dbReference type="PANTHER" id="PTHR44167:SF24">
    <property type="entry name" value="SERINE_THREONINE-PROTEIN KINASE CHK2"/>
    <property type="match status" value="1"/>
</dbReference>
<accession>A0AAU9JTS2</accession>
<dbReference type="EMBL" id="CAJZBQ010000047">
    <property type="protein sequence ID" value="CAG9329015.1"/>
    <property type="molecule type" value="Genomic_DNA"/>
</dbReference>
<proteinExistence type="predicted"/>
<dbReference type="InterPro" id="IPR011009">
    <property type="entry name" value="Kinase-like_dom_sf"/>
</dbReference>
<dbReference type="PANTHER" id="PTHR44167">
    <property type="entry name" value="OVARIAN-SPECIFIC SERINE/THREONINE-PROTEIN KINASE LOK-RELATED"/>
    <property type="match status" value="1"/>
</dbReference>
<keyword evidence="3" id="KW-1185">Reference proteome</keyword>
<dbReference type="PROSITE" id="PS50011">
    <property type="entry name" value="PROTEIN_KINASE_DOM"/>
    <property type="match status" value="1"/>
</dbReference>
<gene>
    <name evidence="2" type="ORF">BSTOLATCC_MIC47851</name>
</gene>
<dbReference type="GO" id="GO:0044773">
    <property type="term" value="P:mitotic DNA damage checkpoint signaling"/>
    <property type="evidence" value="ECO:0007669"/>
    <property type="project" value="TreeGrafter"/>
</dbReference>
<evidence type="ECO:0000313" key="3">
    <source>
        <dbReference type="Proteomes" id="UP001162131"/>
    </source>
</evidence>
<dbReference type="GO" id="GO:0005634">
    <property type="term" value="C:nucleus"/>
    <property type="evidence" value="ECO:0007669"/>
    <property type="project" value="TreeGrafter"/>
</dbReference>
<evidence type="ECO:0000313" key="2">
    <source>
        <dbReference type="EMBL" id="CAG9329015.1"/>
    </source>
</evidence>
<name>A0AAU9JTS2_9CILI</name>
<organism evidence="2 3">
    <name type="scientific">Blepharisma stoltei</name>
    <dbReference type="NCBI Taxonomy" id="1481888"/>
    <lineage>
        <taxon>Eukaryota</taxon>
        <taxon>Sar</taxon>
        <taxon>Alveolata</taxon>
        <taxon>Ciliophora</taxon>
        <taxon>Postciliodesmatophora</taxon>
        <taxon>Heterotrichea</taxon>
        <taxon>Heterotrichida</taxon>
        <taxon>Blepharismidae</taxon>
        <taxon>Blepharisma</taxon>
    </lineage>
</organism>
<comment type="caution">
    <text evidence="2">The sequence shown here is derived from an EMBL/GenBank/DDBJ whole genome shotgun (WGS) entry which is preliminary data.</text>
</comment>
<dbReference type="InterPro" id="IPR000719">
    <property type="entry name" value="Prot_kinase_dom"/>
</dbReference>
<reference evidence="2" key="1">
    <citation type="submission" date="2021-09" db="EMBL/GenBank/DDBJ databases">
        <authorList>
            <consortium name="AG Swart"/>
            <person name="Singh M."/>
            <person name="Singh A."/>
            <person name="Seah K."/>
            <person name="Emmerich C."/>
        </authorList>
    </citation>
    <scope>NUCLEOTIDE SEQUENCE</scope>
    <source>
        <strain evidence="2">ATCC30299</strain>
    </source>
</reference>
<dbReference type="SUPFAM" id="SSF56112">
    <property type="entry name" value="Protein kinase-like (PK-like)"/>
    <property type="match status" value="1"/>
</dbReference>
<dbReference type="Proteomes" id="UP001162131">
    <property type="component" value="Unassembled WGS sequence"/>
</dbReference>
<sequence>MVDLLLFISEDAKNYSALQGISSKHLIEKNFSLTYSEISSLYVDLNQEFQSQPNIDIWKIYAACAVNSILYLPSSPSPSSQEPTFTPEHVNNSISYFMFLWENYQLAFPDAYERLASKITEAINSCEDFQLLLKWIQQGVSCKEKFNVDISTIEMYGAIKSNAELMKNAISDDKNEILKNLENLVALKTLKIDPGMNTDLIVGYALKWIEGTNDVNGDQRMINQQVNQDPETSRSMLKIIKGLEITDEKLLSRIEFIKKKLPDAPSNEEIAWINHRSQLTIIAPKYLHAQVEVYKCRIIWKGQEIEAAIKTYKDDNGKSWERCQKEAEILLKLSGKSKYFLNFYGCFADEIIEKGLKKYCSNIVMEFCPWTLTEIIATRQNQNQVFTPKELCSLFIDLLEAFIHLASLKIYHQDIKPENILFADENGSLQIKIADFNVSGHSDRIEYTSSPTEEHGVYGTVSFMAPEVREPYINGQKTAKFKREKADVFSLGLVFYLLATFKNISRFNENPYRREEVLQDIETDWIKNIIYSMLNFNYRERPSFKKALSQLMSETTRVRET</sequence>
<dbReference type="GO" id="GO:0005524">
    <property type="term" value="F:ATP binding"/>
    <property type="evidence" value="ECO:0007669"/>
    <property type="project" value="InterPro"/>
</dbReference>
<dbReference type="Pfam" id="PF00069">
    <property type="entry name" value="Pkinase"/>
    <property type="match status" value="1"/>
</dbReference>
<dbReference type="GO" id="GO:0004674">
    <property type="term" value="F:protein serine/threonine kinase activity"/>
    <property type="evidence" value="ECO:0007669"/>
    <property type="project" value="TreeGrafter"/>
</dbReference>
<dbReference type="Gene3D" id="1.10.510.10">
    <property type="entry name" value="Transferase(Phosphotransferase) domain 1"/>
    <property type="match status" value="1"/>
</dbReference>
<dbReference type="PROSITE" id="PS00108">
    <property type="entry name" value="PROTEIN_KINASE_ST"/>
    <property type="match status" value="1"/>
</dbReference>
<dbReference type="SMART" id="SM00220">
    <property type="entry name" value="S_TKc"/>
    <property type="match status" value="1"/>
</dbReference>
<dbReference type="InterPro" id="IPR008271">
    <property type="entry name" value="Ser/Thr_kinase_AS"/>
</dbReference>
<protein>
    <recommendedName>
        <fullName evidence="1">Protein kinase domain-containing protein</fullName>
    </recommendedName>
</protein>
<dbReference type="AlphaFoldDB" id="A0AAU9JTS2"/>